<evidence type="ECO:0000313" key="8">
    <source>
        <dbReference type="Proteomes" id="UP000184383"/>
    </source>
</evidence>
<protein>
    <recommendedName>
        <fullName evidence="6">Rhodanese domain-containing protein</fullName>
    </recommendedName>
</protein>
<dbReference type="PRINTS" id="PR00411">
    <property type="entry name" value="PNDRDTASEI"/>
</dbReference>
<dbReference type="Pfam" id="PF00581">
    <property type="entry name" value="Rhodanese"/>
    <property type="match status" value="1"/>
</dbReference>
<dbReference type="EMBL" id="KV878212">
    <property type="protein sequence ID" value="OJJ35955.1"/>
    <property type="molecule type" value="Genomic_DNA"/>
</dbReference>
<dbReference type="VEuPathDB" id="FungiDB:ASPWEDRAFT_172739"/>
<dbReference type="Gene3D" id="3.50.50.60">
    <property type="entry name" value="FAD/NAD(P)-binding domain"/>
    <property type="match status" value="2"/>
</dbReference>
<dbReference type="Pfam" id="PF07992">
    <property type="entry name" value="Pyr_redox_2"/>
    <property type="match status" value="1"/>
</dbReference>
<dbReference type="SUPFAM" id="SSF51905">
    <property type="entry name" value="FAD/NAD(P)-binding domain"/>
    <property type="match status" value="1"/>
</dbReference>
<keyword evidence="8" id="KW-1185">Reference proteome</keyword>
<dbReference type="PANTHER" id="PTHR43429">
    <property type="entry name" value="PYRIDINE NUCLEOTIDE-DISULFIDE OXIDOREDUCTASE DOMAIN-CONTAINING"/>
    <property type="match status" value="1"/>
</dbReference>
<dbReference type="GeneID" id="63746815"/>
<keyword evidence="5" id="KW-0676">Redox-active center</keyword>
<dbReference type="AlphaFoldDB" id="A0A1L9RLY3"/>
<sequence>MDTQEPLKIVIVGGVGGGMAAAVRARRMNEMASITIVEKGEYISYANSGVPYVLGGLITTDTTLVLQTAAGLKARFNIDVCVNTELLAISRNKHVIEVQDLNTDTVYSLPYDKLILSQGAEPLRPQIEGIDSPNIFTLQTLSDSYAIRNHVVKHECRRAAIIGGGFIGLKAAENLYNLGLQITVIESNNHVFPLFDRDMAELLHTELRRQKVQLYLNRKIEQLDRTEDGYVCNIILDDGSTVSADLVVTATGIKAQTSVAREAGLAIGKNGVSVNVFMQSSDMDIYAIGDMVETEHQIAHRPQILALAGPANRQGRLAADHIFGIASPYRGNVGTFLSKVFNLTAGITGLSIEGLREIGYSPLWITVHLPDHAGYYPLSSQMTLRIAFEPFTGRLLGAQSIGRLGVDKRIDVLSTALQAGMSVFDLEHLELSYAPQYGSAKDPVNMAGFVGSNLLRGLVDIFYPGEFQNMPRDWQILDVRPSEDYMRGHAPSAINIPIDSLRDNISRLDKSRPVIIYSRVGYYGYIAYRILKQTGYKAANLDGGYELFAKGAFHPPT</sequence>
<keyword evidence="3" id="KW-0274">FAD</keyword>
<evidence type="ECO:0000256" key="5">
    <source>
        <dbReference type="ARBA" id="ARBA00023284"/>
    </source>
</evidence>
<gene>
    <name evidence="7" type="ORF">ASPWEDRAFT_172739</name>
</gene>
<dbReference type="SMART" id="SM00450">
    <property type="entry name" value="RHOD"/>
    <property type="match status" value="1"/>
</dbReference>
<dbReference type="STRING" id="1073089.A0A1L9RLY3"/>
<dbReference type="SUPFAM" id="SSF52821">
    <property type="entry name" value="Rhodanese/Cell cycle control phosphatase"/>
    <property type="match status" value="1"/>
</dbReference>
<dbReference type="InterPro" id="IPR036188">
    <property type="entry name" value="FAD/NAD-bd_sf"/>
</dbReference>
<evidence type="ECO:0000259" key="6">
    <source>
        <dbReference type="PROSITE" id="PS50206"/>
    </source>
</evidence>
<dbReference type="OrthoDB" id="361797at2759"/>
<dbReference type="InterPro" id="IPR023753">
    <property type="entry name" value="FAD/NAD-binding_dom"/>
</dbReference>
<reference evidence="8" key="1">
    <citation type="journal article" date="2017" name="Genome Biol.">
        <title>Comparative genomics reveals high biological diversity and specific adaptations in the industrially and medically important fungal genus Aspergillus.</title>
        <authorList>
            <person name="de Vries R.P."/>
            <person name="Riley R."/>
            <person name="Wiebenga A."/>
            <person name="Aguilar-Osorio G."/>
            <person name="Amillis S."/>
            <person name="Uchima C.A."/>
            <person name="Anderluh G."/>
            <person name="Asadollahi M."/>
            <person name="Askin M."/>
            <person name="Barry K."/>
            <person name="Battaglia E."/>
            <person name="Bayram O."/>
            <person name="Benocci T."/>
            <person name="Braus-Stromeyer S.A."/>
            <person name="Caldana C."/>
            <person name="Canovas D."/>
            <person name="Cerqueira G.C."/>
            <person name="Chen F."/>
            <person name="Chen W."/>
            <person name="Choi C."/>
            <person name="Clum A."/>
            <person name="Dos Santos R.A."/>
            <person name="Damasio A.R."/>
            <person name="Diallinas G."/>
            <person name="Emri T."/>
            <person name="Fekete E."/>
            <person name="Flipphi M."/>
            <person name="Freyberg S."/>
            <person name="Gallo A."/>
            <person name="Gournas C."/>
            <person name="Habgood R."/>
            <person name="Hainaut M."/>
            <person name="Harispe M.L."/>
            <person name="Henrissat B."/>
            <person name="Hilden K.S."/>
            <person name="Hope R."/>
            <person name="Hossain A."/>
            <person name="Karabika E."/>
            <person name="Karaffa L."/>
            <person name="Karanyi Z."/>
            <person name="Krasevec N."/>
            <person name="Kuo A."/>
            <person name="Kusch H."/>
            <person name="LaButti K."/>
            <person name="Lagendijk E.L."/>
            <person name="Lapidus A."/>
            <person name="Levasseur A."/>
            <person name="Lindquist E."/>
            <person name="Lipzen A."/>
            <person name="Logrieco A.F."/>
            <person name="MacCabe A."/>
            <person name="Maekelae M.R."/>
            <person name="Malavazi I."/>
            <person name="Melin P."/>
            <person name="Meyer V."/>
            <person name="Mielnichuk N."/>
            <person name="Miskei M."/>
            <person name="Molnar A.P."/>
            <person name="Mule G."/>
            <person name="Ngan C.Y."/>
            <person name="Orejas M."/>
            <person name="Orosz E."/>
            <person name="Ouedraogo J.P."/>
            <person name="Overkamp K.M."/>
            <person name="Park H.-S."/>
            <person name="Perrone G."/>
            <person name="Piumi F."/>
            <person name="Punt P.J."/>
            <person name="Ram A.F."/>
            <person name="Ramon A."/>
            <person name="Rauscher S."/>
            <person name="Record E."/>
            <person name="Riano-Pachon D.M."/>
            <person name="Robert V."/>
            <person name="Roehrig J."/>
            <person name="Ruller R."/>
            <person name="Salamov A."/>
            <person name="Salih N.S."/>
            <person name="Samson R.A."/>
            <person name="Sandor E."/>
            <person name="Sanguinetti M."/>
            <person name="Schuetze T."/>
            <person name="Sepcic K."/>
            <person name="Shelest E."/>
            <person name="Sherlock G."/>
            <person name="Sophianopoulou V."/>
            <person name="Squina F.M."/>
            <person name="Sun H."/>
            <person name="Susca A."/>
            <person name="Todd R.B."/>
            <person name="Tsang A."/>
            <person name="Unkles S.E."/>
            <person name="van de Wiele N."/>
            <person name="van Rossen-Uffink D."/>
            <person name="Oliveira J.V."/>
            <person name="Vesth T.C."/>
            <person name="Visser J."/>
            <person name="Yu J.-H."/>
            <person name="Zhou M."/>
            <person name="Andersen M.R."/>
            <person name="Archer D.B."/>
            <person name="Baker S.E."/>
            <person name="Benoit I."/>
            <person name="Brakhage A.A."/>
            <person name="Braus G.H."/>
            <person name="Fischer R."/>
            <person name="Frisvad J.C."/>
            <person name="Goldman G.H."/>
            <person name="Houbraken J."/>
            <person name="Oakley B."/>
            <person name="Pocsi I."/>
            <person name="Scazzocchio C."/>
            <person name="Seiboth B."/>
            <person name="vanKuyk P.A."/>
            <person name="Wortman J."/>
            <person name="Dyer P.S."/>
            <person name="Grigoriev I.V."/>
        </authorList>
    </citation>
    <scope>NUCLEOTIDE SEQUENCE [LARGE SCALE GENOMIC DNA]</scope>
    <source>
        <strain evidence="8">DTO 134E9</strain>
    </source>
</reference>
<dbReference type="SUPFAM" id="SSF55424">
    <property type="entry name" value="FAD/NAD-linked reductases, dimerisation (C-terminal) domain"/>
    <property type="match status" value="1"/>
</dbReference>
<accession>A0A1L9RLY3</accession>
<dbReference type="Gene3D" id="3.40.250.10">
    <property type="entry name" value="Rhodanese-like domain"/>
    <property type="match status" value="1"/>
</dbReference>
<evidence type="ECO:0000256" key="2">
    <source>
        <dbReference type="ARBA" id="ARBA00022630"/>
    </source>
</evidence>
<dbReference type="Proteomes" id="UP000184383">
    <property type="component" value="Unassembled WGS sequence"/>
</dbReference>
<proteinExistence type="predicted"/>
<feature type="domain" description="Rhodanese" evidence="6">
    <location>
        <begin position="470"/>
        <end position="557"/>
    </location>
</feature>
<dbReference type="InterPro" id="IPR036873">
    <property type="entry name" value="Rhodanese-like_dom_sf"/>
</dbReference>
<keyword evidence="2" id="KW-0285">Flavoprotein</keyword>
<evidence type="ECO:0000313" key="7">
    <source>
        <dbReference type="EMBL" id="OJJ35955.1"/>
    </source>
</evidence>
<evidence type="ECO:0000256" key="3">
    <source>
        <dbReference type="ARBA" id="ARBA00022827"/>
    </source>
</evidence>
<evidence type="ECO:0000256" key="1">
    <source>
        <dbReference type="ARBA" id="ARBA00001974"/>
    </source>
</evidence>
<dbReference type="PRINTS" id="PR00368">
    <property type="entry name" value="FADPNR"/>
</dbReference>
<dbReference type="InterPro" id="IPR001763">
    <property type="entry name" value="Rhodanese-like_dom"/>
</dbReference>
<name>A0A1L9RLY3_ASPWE</name>
<organism evidence="7 8">
    <name type="scientific">Aspergillus wentii DTO 134E9</name>
    <dbReference type="NCBI Taxonomy" id="1073089"/>
    <lineage>
        <taxon>Eukaryota</taxon>
        <taxon>Fungi</taxon>
        <taxon>Dikarya</taxon>
        <taxon>Ascomycota</taxon>
        <taxon>Pezizomycotina</taxon>
        <taxon>Eurotiomycetes</taxon>
        <taxon>Eurotiomycetidae</taxon>
        <taxon>Eurotiales</taxon>
        <taxon>Aspergillaceae</taxon>
        <taxon>Aspergillus</taxon>
        <taxon>Aspergillus subgen. Cremei</taxon>
    </lineage>
</organism>
<dbReference type="InterPro" id="IPR016156">
    <property type="entry name" value="FAD/NAD-linked_Rdtase_dimer_sf"/>
</dbReference>
<dbReference type="RefSeq" id="XP_040689631.1">
    <property type="nucleotide sequence ID" value="XM_040830967.1"/>
</dbReference>
<dbReference type="PANTHER" id="PTHR43429:SF1">
    <property type="entry name" value="NAD(P)H SULFUR OXIDOREDUCTASE (COA-DEPENDENT)"/>
    <property type="match status" value="1"/>
</dbReference>
<keyword evidence="4" id="KW-0560">Oxidoreductase</keyword>
<dbReference type="PROSITE" id="PS50206">
    <property type="entry name" value="RHODANESE_3"/>
    <property type="match status" value="1"/>
</dbReference>
<comment type="cofactor">
    <cofactor evidence="1">
        <name>FAD</name>
        <dbReference type="ChEBI" id="CHEBI:57692"/>
    </cofactor>
</comment>
<dbReference type="InterPro" id="IPR050260">
    <property type="entry name" value="FAD-bd_OxRdtase"/>
</dbReference>
<dbReference type="GO" id="GO:0016491">
    <property type="term" value="F:oxidoreductase activity"/>
    <property type="evidence" value="ECO:0007669"/>
    <property type="project" value="UniProtKB-KW"/>
</dbReference>
<evidence type="ECO:0000256" key="4">
    <source>
        <dbReference type="ARBA" id="ARBA00023002"/>
    </source>
</evidence>